<dbReference type="KEGG" id="var:108335343"/>
<accession>A0A8T0JMP7</accession>
<evidence type="ECO:0000313" key="7">
    <source>
        <dbReference type="EMBL" id="KAG2377194.1"/>
    </source>
</evidence>
<organism evidence="7 8">
    <name type="scientific">Phaseolus angularis</name>
    <name type="common">Azuki bean</name>
    <name type="synonym">Vigna angularis</name>
    <dbReference type="NCBI Taxonomy" id="3914"/>
    <lineage>
        <taxon>Eukaryota</taxon>
        <taxon>Viridiplantae</taxon>
        <taxon>Streptophyta</taxon>
        <taxon>Embryophyta</taxon>
        <taxon>Tracheophyta</taxon>
        <taxon>Spermatophyta</taxon>
        <taxon>Magnoliopsida</taxon>
        <taxon>eudicotyledons</taxon>
        <taxon>Gunneridae</taxon>
        <taxon>Pentapetalae</taxon>
        <taxon>rosids</taxon>
        <taxon>fabids</taxon>
        <taxon>Fabales</taxon>
        <taxon>Fabaceae</taxon>
        <taxon>Papilionoideae</taxon>
        <taxon>50 kb inversion clade</taxon>
        <taxon>NPAAA clade</taxon>
        <taxon>indigoferoid/millettioid clade</taxon>
        <taxon>Phaseoleae</taxon>
        <taxon>Vigna</taxon>
    </lineage>
</organism>
<dbReference type="InterPro" id="IPR050295">
    <property type="entry name" value="Plant_2OG-oxidoreductases"/>
</dbReference>
<comment type="similarity">
    <text evidence="1 5">Belongs to the iron/ascorbate-dependent oxidoreductase family.</text>
</comment>
<dbReference type="InterPro" id="IPR005123">
    <property type="entry name" value="Oxoglu/Fe-dep_dioxygenase_dom"/>
</dbReference>
<sequence length="358" mass="40151">MMEPEEPKLGSSLLTESVKEIATTERYFQPEIHPSISFNTDSLPQLPVIDLNKLLSEEVKGSELQKLHLACKQWGFFQLVNHGVGMKLVEDVKRGAEELFKLSMEEKKKLWQKPGDMEGFGGTLGSKEGSSDWVDLFYILTLPTHLRKQHLFPNIPLPFRENLEDYCIKMRELGIKIFVLIGKALGIEVRDIKESLGEGGQSIRINYYPPCPQPETVLGLKPHTDGSALTILLQANEVQGLQINKDGTWLPIQPLPNAFIISLGDVMEVMTNGIYRSRMHRAVVNSEKERVSIATFYGPGWSDSIGPAPTLVTPQTPPLFKTIGVADFYKGYLSPQHFGKPKSYINNVLKIQNHLTPT</sequence>
<dbReference type="EMBL" id="JABFOF010000010">
    <property type="protein sequence ID" value="KAG2377194.1"/>
    <property type="molecule type" value="Genomic_DNA"/>
</dbReference>
<dbReference type="AlphaFoldDB" id="A0A8T0JMP7"/>
<dbReference type="OrthoDB" id="288590at2759"/>
<dbReference type="PANTHER" id="PTHR47991">
    <property type="entry name" value="OXOGLUTARATE/IRON-DEPENDENT DIOXYGENASE"/>
    <property type="match status" value="1"/>
</dbReference>
<reference evidence="7 8" key="1">
    <citation type="submission" date="2020-05" db="EMBL/GenBank/DDBJ databases">
        <title>Vigna angularis (adzuki bean) Var. LongXiaoDou No. 4 denovo assembly.</title>
        <authorList>
            <person name="Xiang H."/>
        </authorList>
    </citation>
    <scope>NUCLEOTIDE SEQUENCE [LARGE SCALE GENOMIC DNA]</scope>
    <source>
        <tissue evidence="7">Leaf</tissue>
    </source>
</reference>
<feature type="domain" description="Fe2OG dioxygenase" evidence="6">
    <location>
        <begin position="199"/>
        <end position="299"/>
    </location>
</feature>
<dbReference type="Pfam" id="PF03171">
    <property type="entry name" value="2OG-FeII_Oxy"/>
    <property type="match status" value="1"/>
</dbReference>
<dbReference type="Gene3D" id="2.60.120.330">
    <property type="entry name" value="B-lactam Antibiotic, Isopenicillin N Synthase, Chain"/>
    <property type="match status" value="1"/>
</dbReference>
<dbReference type="InterPro" id="IPR027443">
    <property type="entry name" value="IPNS-like_sf"/>
</dbReference>
<evidence type="ECO:0000256" key="1">
    <source>
        <dbReference type="ARBA" id="ARBA00008056"/>
    </source>
</evidence>
<dbReference type="InterPro" id="IPR044861">
    <property type="entry name" value="IPNS-like_FE2OG_OXY"/>
</dbReference>
<dbReference type="PROSITE" id="PS51471">
    <property type="entry name" value="FE2OG_OXY"/>
    <property type="match status" value="1"/>
</dbReference>
<keyword evidence="2 5" id="KW-0479">Metal-binding</keyword>
<dbReference type="Pfam" id="PF14226">
    <property type="entry name" value="DIOX_N"/>
    <property type="match status" value="1"/>
</dbReference>
<keyword evidence="5" id="KW-0560">Oxidoreductase</keyword>
<evidence type="ECO:0000259" key="6">
    <source>
        <dbReference type="PROSITE" id="PS51471"/>
    </source>
</evidence>
<keyword evidence="3" id="KW-0847">Vitamin C</keyword>
<name>A0A8T0JMP7_PHAAN</name>
<proteinExistence type="inferred from homology"/>
<keyword evidence="4 5" id="KW-0408">Iron</keyword>
<dbReference type="GO" id="GO:0031418">
    <property type="term" value="F:L-ascorbic acid binding"/>
    <property type="evidence" value="ECO:0007669"/>
    <property type="project" value="UniProtKB-KW"/>
</dbReference>
<evidence type="ECO:0000313" key="8">
    <source>
        <dbReference type="Proteomes" id="UP000743370"/>
    </source>
</evidence>
<evidence type="ECO:0000256" key="4">
    <source>
        <dbReference type="ARBA" id="ARBA00023004"/>
    </source>
</evidence>
<evidence type="ECO:0000256" key="2">
    <source>
        <dbReference type="ARBA" id="ARBA00022723"/>
    </source>
</evidence>
<gene>
    <name evidence="7" type="ORF">HKW66_Vig0251780</name>
</gene>
<evidence type="ECO:0000256" key="5">
    <source>
        <dbReference type="RuleBase" id="RU003682"/>
    </source>
</evidence>
<dbReference type="Proteomes" id="UP000743370">
    <property type="component" value="Unassembled WGS sequence"/>
</dbReference>
<dbReference type="FunFam" id="2.60.120.330:FF:000079">
    <property type="entry name" value="Protein SRG1"/>
    <property type="match status" value="1"/>
</dbReference>
<evidence type="ECO:0000256" key="3">
    <source>
        <dbReference type="ARBA" id="ARBA00022896"/>
    </source>
</evidence>
<dbReference type="SUPFAM" id="SSF51197">
    <property type="entry name" value="Clavaminate synthase-like"/>
    <property type="match status" value="1"/>
</dbReference>
<dbReference type="GO" id="GO:0046872">
    <property type="term" value="F:metal ion binding"/>
    <property type="evidence" value="ECO:0007669"/>
    <property type="project" value="UniProtKB-KW"/>
</dbReference>
<comment type="caution">
    <text evidence="7">The sequence shown here is derived from an EMBL/GenBank/DDBJ whole genome shotgun (WGS) entry which is preliminary data.</text>
</comment>
<dbReference type="GO" id="GO:0016491">
    <property type="term" value="F:oxidoreductase activity"/>
    <property type="evidence" value="ECO:0007669"/>
    <property type="project" value="UniProtKB-KW"/>
</dbReference>
<dbReference type="InterPro" id="IPR026992">
    <property type="entry name" value="DIOX_N"/>
</dbReference>
<protein>
    <submittedName>
        <fullName evidence="7">Codeine O-demethylase</fullName>
    </submittedName>
</protein>